<dbReference type="OrthoDB" id="6752837at2759"/>
<keyword evidence="2" id="KW-1185">Reference proteome</keyword>
<dbReference type="EMBL" id="OV651814">
    <property type="protein sequence ID" value="CAH1105838.1"/>
    <property type="molecule type" value="Genomic_DNA"/>
</dbReference>
<reference evidence="1" key="1">
    <citation type="submission" date="2022-01" db="EMBL/GenBank/DDBJ databases">
        <authorList>
            <person name="King R."/>
        </authorList>
    </citation>
    <scope>NUCLEOTIDE SEQUENCE</scope>
</reference>
<organism evidence="1 2">
    <name type="scientific">Psylliodes chrysocephalus</name>
    <dbReference type="NCBI Taxonomy" id="3402493"/>
    <lineage>
        <taxon>Eukaryota</taxon>
        <taxon>Metazoa</taxon>
        <taxon>Ecdysozoa</taxon>
        <taxon>Arthropoda</taxon>
        <taxon>Hexapoda</taxon>
        <taxon>Insecta</taxon>
        <taxon>Pterygota</taxon>
        <taxon>Neoptera</taxon>
        <taxon>Endopterygota</taxon>
        <taxon>Coleoptera</taxon>
        <taxon>Polyphaga</taxon>
        <taxon>Cucujiformia</taxon>
        <taxon>Chrysomeloidea</taxon>
        <taxon>Chrysomelidae</taxon>
        <taxon>Galerucinae</taxon>
        <taxon>Alticini</taxon>
        <taxon>Psylliodes</taxon>
    </lineage>
</organism>
<protein>
    <submittedName>
        <fullName evidence="1">Uncharacterized protein</fullName>
    </submittedName>
</protein>
<proteinExistence type="predicted"/>
<dbReference type="AlphaFoldDB" id="A0A9P0CT98"/>
<accession>A0A9P0CT98</accession>
<dbReference type="PANTHER" id="PTHR46114:SF1">
    <property type="entry name" value="ZAD DOMAIN-CONTAINING PROTEIN"/>
    <property type="match status" value="1"/>
</dbReference>
<gene>
    <name evidence="1" type="ORF">PSYICH_LOCUS7661</name>
</gene>
<evidence type="ECO:0000313" key="1">
    <source>
        <dbReference type="EMBL" id="CAH1105838.1"/>
    </source>
</evidence>
<sequence>MKLVDPKSILLPPVHIKLGLIKQFVKALRKRSSEAFQYIYEKFSKLSDAKIKEGIFNGPQIREIIKDTEFPKKMVVDKEEVWKSFVNISQKFLRNTKVPNYMELVEGLLQNYKAIESLMSLKVHFLDSHLGNFPENLGHFSEEQGERFHQDIKEIERSYQGFWDINMMADYCWNLKRDTNKGHKRKALRRSFAQTCRPHEQARKD</sequence>
<name>A0A9P0CT98_9CUCU</name>
<dbReference type="PANTHER" id="PTHR46114">
    <property type="entry name" value="APPLE DOMAIN-CONTAINING PROTEIN"/>
    <property type="match status" value="1"/>
</dbReference>
<dbReference type="Proteomes" id="UP001153636">
    <property type="component" value="Chromosome 2"/>
</dbReference>
<evidence type="ECO:0000313" key="2">
    <source>
        <dbReference type="Proteomes" id="UP001153636"/>
    </source>
</evidence>